<name>E0VV03_PEDHC</name>
<comment type="subcellular location">
    <subcellularLocation>
        <location evidence="1">Membrane</location>
        <topology evidence="1">Single-pass membrane protein</topology>
    </subcellularLocation>
</comment>
<protein>
    <submittedName>
        <fullName evidence="9 10">Vacuolar ATP synthase subunit S1, putative</fullName>
    </submittedName>
</protein>
<dbReference type="VEuPathDB" id="VectorBase:PHUM457150"/>
<evidence type="ECO:0000256" key="2">
    <source>
        <dbReference type="ARBA" id="ARBA00009037"/>
    </source>
</evidence>
<dbReference type="KEGG" id="phu:Phum_PHUM457150"/>
<evidence type="ECO:0000256" key="1">
    <source>
        <dbReference type="ARBA" id="ARBA00004167"/>
    </source>
</evidence>
<dbReference type="GO" id="GO:0001671">
    <property type="term" value="F:ATPase activator activity"/>
    <property type="evidence" value="ECO:0007669"/>
    <property type="project" value="TreeGrafter"/>
</dbReference>
<dbReference type="InterPro" id="IPR046756">
    <property type="entry name" value="VAS1/VOA1_TM"/>
</dbReference>
<dbReference type="EMBL" id="DS235797">
    <property type="protein sequence ID" value="EEB17209.1"/>
    <property type="molecule type" value="Genomic_DNA"/>
</dbReference>
<dbReference type="Gene3D" id="2.40.160.110">
    <property type="match status" value="1"/>
</dbReference>
<reference evidence="10" key="3">
    <citation type="submission" date="2021-02" db="UniProtKB">
        <authorList>
            <consortium name="EnsemblMetazoa"/>
        </authorList>
    </citation>
    <scope>IDENTIFICATION</scope>
    <source>
        <strain evidence="10">USDA</strain>
    </source>
</reference>
<proteinExistence type="inferred from homology"/>
<evidence type="ECO:0000256" key="4">
    <source>
        <dbReference type="ARBA" id="ARBA00022989"/>
    </source>
</evidence>
<keyword evidence="11" id="KW-1185">Reference proteome</keyword>
<dbReference type="HOGENOM" id="CLU_669523_0_0_1"/>
<dbReference type="GO" id="GO:0033176">
    <property type="term" value="C:proton-transporting V-type ATPase complex"/>
    <property type="evidence" value="ECO:0007669"/>
    <property type="project" value="TreeGrafter"/>
</dbReference>
<evidence type="ECO:0000313" key="9">
    <source>
        <dbReference type="EMBL" id="EEB17209.1"/>
    </source>
</evidence>
<dbReference type="OMA" id="QHANITL"/>
<evidence type="ECO:0000259" key="8">
    <source>
        <dbReference type="Pfam" id="PF20520"/>
    </source>
</evidence>
<dbReference type="OrthoDB" id="9985059at2759"/>
<dbReference type="GO" id="GO:0030641">
    <property type="term" value="P:regulation of cellular pH"/>
    <property type="evidence" value="ECO:0007669"/>
    <property type="project" value="TreeGrafter"/>
</dbReference>
<dbReference type="GeneID" id="8230657"/>
<dbReference type="EnsemblMetazoa" id="PHUM457150-RA">
    <property type="protein sequence ID" value="PHUM457150-PA"/>
    <property type="gene ID" value="PHUM457150"/>
</dbReference>
<dbReference type="Proteomes" id="UP000009046">
    <property type="component" value="Unassembled WGS sequence"/>
</dbReference>
<dbReference type="CTD" id="8230657"/>
<dbReference type="InterPro" id="IPR008388">
    <property type="entry name" value="Ac45_acc_su"/>
</dbReference>
<reference evidence="9" key="1">
    <citation type="submission" date="2007-04" db="EMBL/GenBank/DDBJ databases">
        <title>Annotation of Pediculus humanus corporis strain USDA.</title>
        <authorList>
            <person name="Kirkness E."/>
            <person name="Hannick L."/>
            <person name="Hass B."/>
            <person name="Bruggner R."/>
            <person name="Lawson D."/>
            <person name="Bidwell S."/>
            <person name="Joardar V."/>
            <person name="Caler E."/>
            <person name="Walenz B."/>
            <person name="Inman J."/>
            <person name="Schobel S."/>
            <person name="Galinsky K."/>
            <person name="Amedeo P."/>
            <person name="Strausberg R."/>
        </authorList>
    </citation>
    <scope>NUCLEOTIDE SEQUENCE</scope>
    <source>
        <strain evidence="9">USDA</strain>
    </source>
</reference>
<evidence type="ECO:0000313" key="11">
    <source>
        <dbReference type="Proteomes" id="UP000009046"/>
    </source>
</evidence>
<feature type="domain" description="V-type proton ATPase subunit S1 luminal" evidence="7">
    <location>
        <begin position="231"/>
        <end position="320"/>
    </location>
</feature>
<dbReference type="EMBL" id="AAZO01005560">
    <property type="status" value="NOT_ANNOTATED_CDS"/>
    <property type="molecule type" value="Genomic_DNA"/>
</dbReference>
<sequence>MPVLLWSTEPSKQHFTEVSAFSRISSNDFTDYILKKVKAEKPAIIVFMEDYLSVEDFSWRDDKGNLAFPHLKKISTTAKDFAFLPSVENPKLGLEYLESYGYSWKHFNDRNADSFNITGHNIYEFKFKNPHRVMDRMDMLKDHDKDMIKFYEKAMNKEKNILGIYSGNHNSWLENEIPRSKREVSEANEGSDLIITDEKNLVRMTASVPVLYQYKDGDKMILANITKVIGTPTTNIEKDKISMTVRFAFEKNDISVKFDFSSGDNDWWSLDSAEILHSKQTLNPTEEVGAPYDYSYFCNPSIVFSSKEASLTFDNFQVQPRVGKGNSFGPVMHCIPYFSIAIWSGIVIVAILSIVLAWGIVMIMDINTNDRFDDPKGKTITITATE</sequence>
<keyword evidence="5 6" id="KW-0472">Membrane</keyword>
<keyword evidence="4 6" id="KW-1133">Transmembrane helix</keyword>
<evidence type="ECO:0000313" key="10">
    <source>
        <dbReference type="EnsemblMetazoa" id="PHUM457150-PA"/>
    </source>
</evidence>
<evidence type="ECO:0000256" key="3">
    <source>
        <dbReference type="ARBA" id="ARBA00022692"/>
    </source>
</evidence>
<dbReference type="PANTHER" id="PTHR12471:SF7">
    <property type="entry name" value="V-TYPE PROTON ATPASE SUBUNIT S1"/>
    <property type="match status" value="1"/>
</dbReference>
<dbReference type="Pfam" id="PF20520">
    <property type="entry name" value="Ac45-VOA1_TM"/>
    <property type="match status" value="1"/>
</dbReference>
<organism>
    <name type="scientific">Pediculus humanus subsp. corporis</name>
    <name type="common">Body louse</name>
    <dbReference type="NCBI Taxonomy" id="121224"/>
    <lineage>
        <taxon>Eukaryota</taxon>
        <taxon>Metazoa</taxon>
        <taxon>Ecdysozoa</taxon>
        <taxon>Arthropoda</taxon>
        <taxon>Hexapoda</taxon>
        <taxon>Insecta</taxon>
        <taxon>Pterygota</taxon>
        <taxon>Neoptera</taxon>
        <taxon>Paraneoptera</taxon>
        <taxon>Psocodea</taxon>
        <taxon>Troctomorpha</taxon>
        <taxon>Phthiraptera</taxon>
        <taxon>Anoplura</taxon>
        <taxon>Pediculidae</taxon>
        <taxon>Pediculus</taxon>
    </lineage>
</organism>
<dbReference type="RefSeq" id="XP_002429947.1">
    <property type="nucleotide sequence ID" value="XM_002429902.1"/>
</dbReference>
<dbReference type="PANTHER" id="PTHR12471">
    <property type="entry name" value="VACUOLAR ATP SYNTHASE SUBUNIT S1"/>
    <property type="match status" value="1"/>
</dbReference>
<feature type="domain" description="V-type proton ATPase subunit S1/VOA1 transmembrane" evidence="8">
    <location>
        <begin position="336"/>
        <end position="374"/>
    </location>
</feature>
<dbReference type="InterPro" id="IPR046755">
    <property type="entry name" value="VAS1_LD"/>
</dbReference>
<dbReference type="STRING" id="121224.E0VV03"/>
<feature type="transmembrane region" description="Helical" evidence="6">
    <location>
        <begin position="337"/>
        <end position="361"/>
    </location>
</feature>
<reference evidence="9" key="2">
    <citation type="submission" date="2007-04" db="EMBL/GenBank/DDBJ databases">
        <title>The genome of the human body louse.</title>
        <authorList>
            <consortium name="The Human Body Louse Genome Consortium"/>
            <person name="Kirkness E."/>
            <person name="Walenz B."/>
            <person name="Hass B."/>
            <person name="Bruggner R."/>
            <person name="Strausberg R."/>
        </authorList>
    </citation>
    <scope>NUCLEOTIDE SEQUENCE</scope>
    <source>
        <strain evidence="9">USDA</strain>
    </source>
</reference>
<comment type="similarity">
    <text evidence="2">Belongs to the vacuolar ATPase subunit S1 family.</text>
</comment>
<keyword evidence="3 6" id="KW-0812">Transmembrane</keyword>
<evidence type="ECO:0000256" key="5">
    <source>
        <dbReference type="ARBA" id="ARBA00023136"/>
    </source>
</evidence>
<dbReference type="Pfam" id="PF05827">
    <property type="entry name" value="VAS1_LD"/>
    <property type="match status" value="1"/>
</dbReference>
<dbReference type="eggNOG" id="KOG3868">
    <property type="taxonomic scope" value="Eukaryota"/>
</dbReference>
<dbReference type="AlphaFoldDB" id="E0VV03"/>
<evidence type="ECO:0000259" key="7">
    <source>
        <dbReference type="Pfam" id="PF05827"/>
    </source>
</evidence>
<gene>
    <name evidence="10" type="primary">8230657</name>
    <name evidence="9" type="ORF">Phum_PHUM457150</name>
</gene>
<dbReference type="InParanoid" id="E0VV03"/>
<evidence type="ECO:0000256" key="6">
    <source>
        <dbReference type="SAM" id="Phobius"/>
    </source>
</evidence>
<accession>E0VV03</accession>